<keyword evidence="3 6" id="KW-0808">Transferase</keyword>
<organism evidence="8 9">
    <name type="scientific">Entomomonas asaccharolytica</name>
    <dbReference type="NCBI Taxonomy" id="2785331"/>
    <lineage>
        <taxon>Bacteria</taxon>
        <taxon>Pseudomonadati</taxon>
        <taxon>Pseudomonadota</taxon>
        <taxon>Gammaproteobacteria</taxon>
        <taxon>Pseudomonadales</taxon>
        <taxon>Pseudomonadaceae</taxon>
        <taxon>Entomomonas</taxon>
    </lineage>
</organism>
<evidence type="ECO:0000259" key="7">
    <source>
        <dbReference type="Pfam" id="PF01923"/>
    </source>
</evidence>
<keyword evidence="4 6" id="KW-0547">Nucleotide-binding</keyword>
<dbReference type="KEGG" id="eaz:JHT90_06900"/>
<dbReference type="SUPFAM" id="SSF89028">
    <property type="entry name" value="Cobalamin adenosyltransferase-like"/>
    <property type="match status" value="1"/>
</dbReference>
<keyword evidence="6" id="KW-0169">Cobalamin biosynthesis</keyword>
<dbReference type="GO" id="GO:0009236">
    <property type="term" value="P:cobalamin biosynthetic process"/>
    <property type="evidence" value="ECO:0007669"/>
    <property type="project" value="UniProtKB-UniRule"/>
</dbReference>
<evidence type="ECO:0000256" key="1">
    <source>
        <dbReference type="ARBA" id="ARBA00007487"/>
    </source>
</evidence>
<dbReference type="Proteomes" id="UP000595278">
    <property type="component" value="Chromosome"/>
</dbReference>
<comment type="catalytic activity">
    <reaction evidence="6">
        <text>2 cob(II)yrinate a,c diamide + reduced [electron-transfer flavoprotein] + 2 ATP = 2 adenosylcob(III)yrinate a,c-diamide + 2 triphosphate + oxidized [electron-transfer flavoprotein] + 3 H(+)</text>
        <dbReference type="Rhea" id="RHEA:11528"/>
        <dbReference type="Rhea" id="RHEA-COMP:10685"/>
        <dbReference type="Rhea" id="RHEA-COMP:10686"/>
        <dbReference type="ChEBI" id="CHEBI:15378"/>
        <dbReference type="ChEBI" id="CHEBI:18036"/>
        <dbReference type="ChEBI" id="CHEBI:30616"/>
        <dbReference type="ChEBI" id="CHEBI:57692"/>
        <dbReference type="ChEBI" id="CHEBI:58307"/>
        <dbReference type="ChEBI" id="CHEBI:58503"/>
        <dbReference type="ChEBI" id="CHEBI:58537"/>
        <dbReference type="EC" id="2.5.1.17"/>
    </reaction>
</comment>
<comment type="subunit">
    <text evidence="2">Homotrimer.</text>
</comment>
<comment type="catalytic activity">
    <reaction evidence="6">
        <text>2 cob(II)alamin + reduced [electron-transfer flavoprotein] + 2 ATP = 2 adenosylcob(III)alamin + 2 triphosphate + oxidized [electron-transfer flavoprotein] + 3 H(+)</text>
        <dbReference type="Rhea" id="RHEA:28671"/>
        <dbReference type="Rhea" id="RHEA-COMP:10685"/>
        <dbReference type="Rhea" id="RHEA-COMP:10686"/>
        <dbReference type="ChEBI" id="CHEBI:15378"/>
        <dbReference type="ChEBI" id="CHEBI:16304"/>
        <dbReference type="ChEBI" id="CHEBI:18036"/>
        <dbReference type="ChEBI" id="CHEBI:18408"/>
        <dbReference type="ChEBI" id="CHEBI:30616"/>
        <dbReference type="ChEBI" id="CHEBI:57692"/>
        <dbReference type="ChEBI" id="CHEBI:58307"/>
        <dbReference type="EC" id="2.5.1.17"/>
    </reaction>
</comment>
<keyword evidence="5 6" id="KW-0067">ATP-binding</keyword>
<dbReference type="NCBIfam" id="TIGR00636">
    <property type="entry name" value="PduO_Nterm"/>
    <property type="match status" value="1"/>
</dbReference>
<sequence>MNRLTKIYTRQGDQGLTSLATGERVAKDHLRIQAIGEVDMLNSQLGLLLSYLSEAKNDTPNLQQLIDQLTPCLHRLFDVGGELAMPEYQAISEDHIKYLESLIDNWNEQLQPLKDFILPTGSVPASQTHVCRSQARAAERTLQSLHKQEPLRKELLAYLNRISDLFFVAARIINHYQHIPEALWEAAKKSQ</sequence>
<proteinExistence type="inferred from homology"/>
<dbReference type="EC" id="2.5.1.17" evidence="6"/>
<dbReference type="AlphaFoldDB" id="A0A974NHP7"/>
<reference evidence="8 9" key="1">
    <citation type="submission" date="2021-01" db="EMBL/GenBank/DDBJ databases">
        <title>Entomomonas sp. F2A isolated from a house cricket (Acheta domesticus).</title>
        <authorList>
            <person name="Spergser J."/>
            <person name="Busse H.-J."/>
        </authorList>
    </citation>
    <scope>NUCLEOTIDE SEQUENCE [LARGE SCALE GENOMIC DNA]</scope>
    <source>
        <strain evidence="8 9">F2A</strain>
    </source>
</reference>
<evidence type="ECO:0000256" key="6">
    <source>
        <dbReference type="RuleBase" id="RU366026"/>
    </source>
</evidence>
<keyword evidence="9" id="KW-1185">Reference proteome</keyword>
<evidence type="ECO:0000256" key="2">
    <source>
        <dbReference type="ARBA" id="ARBA00011233"/>
    </source>
</evidence>
<comment type="similarity">
    <text evidence="1 6">Belongs to the Cob(I)alamin adenosyltransferase family.</text>
</comment>
<dbReference type="Pfam" id="PF01923">
    <property type="entry name" value="Cob_adeno_trans"/>
    <property type="match status" value="1"/>
</dbReference>
<evidence type="ECO:0000313" key="9">
    <source>
        <dbReference type="Proteomes" id="UP000595278"/>
    </source>
</evidence>
<evidence type="ECO:0000256" key="4">
    <source>
        <dbReference type="ARBA" id="ARBA00022741"/>
    </source>
</evidence>
<dbReference type="PANTHER" id="PTHR12213">
    <property type="entry name" value="CORRINOID ADENOSYLTRANSFERASE"/>
    <property type="match status" value="1"/>
</dbReference>
<dbReference type="InterPro" id="IPR016030">
    <property type="entry name" value="CblAdoTrfase-like"/>
</dbReference>
<dbReference type="Gene3D" id="1.20.1200.10">
    <property type="entry name" value="Cobalamin adenosyltransferase-like"/>
    <property type="match status" value="1"/>
</dbReference>
<dbReference type="GO" id="GO:0008817">
    <property type="term" value="F:corrinoid adenosyltransferase activity"/>
    <property type="evidence" value="ECO:0007669"/>
    <property type="project" value="UniProtKB-UniRule"/>
</dbReference>
<dbReference type="PANTHER" id="PTHR12213:SF0">
    <property type="entry name" value="CORRINOID ADENOSYLTRANSFERASE MMAB"/>
    <property type="match status" value="1"/>
</dbReference>
<dbReference type="RefSeq" id="WP_201095486.1">
    <property type="nucleotide sequence ID" value="NZ_CP067393.1"/>
</dbReference>
<evidence type="ECO:0000256" key="5">
    <source>
        <dbReference type="ARBA" id="ARBA00022840"/>
    </source>
</evidence>
<feature type="domain" description="Cobalamin adenosyltransferase-like" evidence="7">
    <location>
        <begin position="7"/>
        <end position="172"/>
    </location>
</feature>
<dbReference type="GO" id="GO:0005524">
    <property type="term" value="F:ATP binding"/>
    <property type="evidence" value="ECO:0007669"/>
    <property type="project" value="UniProtKB-UniRule"/>
</dbReference>
<protein>
    <recommendedName>
        <fullName evidence="6">Corrinoid adenosyltransferase</fullName>
        <ecNumber evidence="6">2.5.1.17</ecNumber>
    </recommendedName>
    <alternativeName>
        <fullName evidence="6">Cob(II)alamin adenosyltransferase</fullName>
    </alternativeName>
    <alternativeName>
        <fullName evidence="6">Cob(II)yrinic acid a,c-diamide adenosyltransferase</fullName>
    </alternativeName>
    <alternativeName>
        <fullName evidence="6">Cobinamide/cobalamin adenosyltransferase</fullName>
    </alternativeName>
</protein>
<evidence type="ECO:0000313" key="8">
    <source>
        <dbReference type="EMBL" id="QQP86966.1"/>
    </source>
</evidence>
<dbReference type="InterPro" id="IPR029499">
    <property type="entry name" value="PduO-typ"/>
</dbReference>
<dbReference type="InterPro" id="IPR036451">
    <property type="entry name" value="CblAdoTrfase-like_sf"/>
</dbReference>
<gene>
    <name evidence="8" type="ORF">JHT90_06900</name>
</gene>
<name>A0A974NHP7_9GAMM</name>
<evidence type="ECO:0000256" key="3">
    <source>
        <dbReference type="ARBA" id="ARBA00022679"/>
    </source>
</evidence>
<comment type="pathway">
    <text evidence="6">Cofactor biosynthesis; adenosylcobalamin biosynthesis; adenosylcobalamin from cob(II)yrinate a,c-diamide: step 2/7.</text>
</comment>
<accession>A0A974NHP7</accession>
<dbReference type="EMBL" id="CP067393">
    <property type="protein sequence ID" value="QQP86966.1"/>
    <property type="molecule type" value="Genomic_DNA"/>
</dbReference>
<dbReference type="FunFam" id="1.20.1200.10:FF:000001">
    <property type="entry name" value="Cob(I)yrinic acid a,c-diamide adenosyltransferase"/>
    <property type="match status" value="1"/>
</dbReference>